<protein>
    <submittedName>
        <fullName evidence="2">Putative alpha/beta hydrolase</fullName>
    </submittedName>
</protein>
<dbReference type="RefSeq" id="WP_109617198.1">
    <property type="nucleotide sequence ID" value="NZ_QGDO01000002.1"/>
</dbReference>
<dbReference type="OrthoDB" id="9785076at2"/>
<sequence length="292" mass="32926">MLETTYSIHKEDIRITCSDQFQLAGTLYKPQTNTKGAIMLAPATGIRRRFYNSFATFLAEQGFGVISFENRGIGDSINGSINSINASLVNWGVLDMRAVLEELKSQFPNQSYHLVGHSAGGQLVGLMENASELKSMFSFASSSGSLSNMEYPFKFSALFFLNFFIPFSNLFFGKTNSQWVGMGEPLPKKVASQWSKWCNSKGYVEADFGKEIKNHHYNTLSRPSMWLYATDDGIANHKNVNDMVRVFPKSETEIVALHPKELGIKTLGHMSFFSSKNKNLWKYALDWLKKNE</sequence>
<feature type="domain" description="Serine aminopeptidase S33" evidence="1">
    <location>
        <begin position="34"/>
        <end position="170"/>
    </location>
</feature>
<gene>
    <name evidence="2" type="ORF">BC781_102561</name>
</gene>
<dbReference type="Gene3D" id="3.40.50.1820">
    <property type="entry name" value="alpha/beta hydrolase"/>
    <property type="match status" value="1"/>
</dbReference>
<dbReference type="InterPro" id="IPR022742">
    <property type="entry name" value="Hydrolase_4"/>
</dbReference>
<dbReference type="PIRSF" id="PIRSF037442">
    <property type="entry name" value="UCP037442_abhydr"/>
    <property type="match status" value="1"/>
</dbReference>
<reference evidence="2 3" key="1">
    <citation type="submission" date="2018-03" db="EMBL/GenBank/DDBJ databases">
        <title>Genomic Encyclopedia of Archaeal and Bacterial Type Strains, Phase II (KMG-II): from individual species to whole genera.</title>
        <authorList>
            <person name="Goeker M."/>
        </authorList>
    </citation>
    <scope>NUCLEOTIDE SEQUENCE [LARGE SCALE GENOMIC DNA]</scope>
    <source>
        <strain evidence="2 3">DSM 28229</strain>
    </source>
</reference>
<evidence type="ECO:0000259" key="1">
    <source>
        <dbReference type="Pfam" id="PF12146"/>
    </source>
</evidence>
<name>A0A315ZE47_SEDFL</name>
<dbReference type="SUPFAM" id="SSF53474">
    <property type="entry name" value="alpha/beta-Hydrolases"/>
    <property type="match status" value="1"/>
</dbReference>
<dbReference type="Pfam" id="PF12146">
    <property type="entry name" value="Hydrolase_4"/>
    <property type="match status" value="1"/>
</dbReference>
<proteinExistence type="predicted"/>
<dbReference type="AlphaFoldDB" id="A0A315ZE47"/>
<comment type="caution">
    <text evidence="2">The sequence shown here is derived from an EMBL/GenBank/DDBJ whole genome shotgun (WGS) entry which is preliminary data.</text>
</comment>
<dbReference type="InterPro" id="IPR017208">
    <property type="entry name" value="UCP037442_abhydr"/>
</dbReference>
<organism evidence="2 3">
    <name type="scientific">Sediminitomix flava</name>
    <dbReference type="NCBI Taxonomy" id="379075"/>
    <lineage>
        <taxon>Bacteria</taxon>
        <taxon>Pseudomonadati</taxon>
        <taxon>Bacteroidota</taxon>
        <taxon>Cytophagia</taxon>
        <taxon>Cytophagales</taxon>
        <taxon>Flammeovirgaceae</taxon>
        <taxon>Sediminitomix</taxon>
    </lineage>
</organism>
<keyword evidence="2" id="KW-0378">Hydrolase</keyword>
<dbReference type="GO" id="GO:0016787">
    <property type="term" value="F:hydrolase activity"/>
    <property type="evidence" value="ECO:0007669"/>
    <property type="project" value="UniProtKB-KW"/>
</dbReference>
<keyword evidence="3" id="KW-1185">Reference proteome</keyword>
<dbReference type="EMBL" id="QGDO01000002">
    <property type="protein sequence ID" value="PWJ43014.1"/>
    <property type="molecule type" value="Genomic_DNA"/>
</dbReference>
<evidence type="ECO:0000313" key="2">
    <source>
        <dbReference type="EMBL" id="PWJ43014.1"/>
    </source>
</evidence>
<accession>A0A315ZE47</accession>
<dbReference type="Proteomes" id="UP000245535">
    <property type="component" value="Unassembled WGS sequence"/>
</dbReference>
<dbReference type="InterPro" id="IPR029058">
    <property type="entry name" value="AB_hydrolase_fold"/>
</dbReference>
<evidence type="ECO:0000313" key="3">
    <source>
        <dbReference type="Proteomes" id="UP000245535"/>
    </source>
</evidence>